<proteinExistence type="predicted"/>
<keyword evidence="3" id="KW-1185">Reference proteome</keyword>
<feature type="region of interest" description="Disordered" evidence="1">
    <location>
        <begin position="230"/>
        <end position="258"/>
    </location>
</feature>
<dbReference type="Proteomes" id="UP001303473">
    <property type="component" value="Unassembled WGS sequence"/>
</dbReference>
<gene>
    <name evidence="2" type="ORF">QBC46DRAFT_446785</name>
</gene>
<feature type="compositionally biased region" description="Basic residues" evidence="1">
    <location>
        <begin position="231"/>
        <end position="240"/>
    </location>
</feature>
<sequence>MWLQRNCPTAPIPRLYGVGFPGAHSFTLLENEKWHNRILWHWRNFKSWLLSEETLTPYFTHSRRELLEEVGYLLIEHVDEGKMLSQSWKLRRNNPAKRANLYRDLSRIMLSLAQLPLPHIGSWTVDNHGILSLTNRPLSMQLHQSENQNIPTDIPRDATYSSVEPYLLDLLACHDNRIRHQPNSMQHQSDGELCLAALTAMRALLPVLTNRRFRNGPFVVTLTDLRQGGGGRRRLFRGRAPRPTYDSTGNQTHQPPTLDHDIPGCEGKHRPWLSNPGITDQSTLGPNGIANDGHDEYAKAYEEFMEAFQLEELALLDKEPTLSDRIVGLSDKKSLQTDKRMTLSDDVNTYTNTYTNTTLIRQESQKAHFGDSLNRLLGGGGTQFRVAFSLPPAPGPEGQDRDKATWKAHLLRTDEYKASSCDLVMRVRRPTRFDPGHNVRNEPIRAYGDLNAFLVDKNKVIKKVHLKFDDGATVAERRVNAANMAFAQDGASGVNHYRKWRPYPPAQARGGRPKALGSWLGLHNGQHGPHGPDHDQLCGGPCTRSPQCQISRLGGCGQLRVVGLNMPLRDADVGGFIYLDEVRKIFAAAEEGKGTEEDDTLLPSAQVSLGMGEPSIGVLASTLLFPEAGEKGHVSKIHLSRSLTCSHHRAGAEEVEEEDARGVYKGAQGVHGRPTLTKRNYALTRSERTLRQYLWRKLVEDALFRKGRPDGYEPGSPTTYLKNPGHGRNIPRSPIPNTIPRQTIRDEPSTLDLVSPTQIKTPPYQGLTEYENGGCWPGASEDAPRQKFWYLQVENMESLKEFIEHSGHPGSVCRKVDNKIRKAQIKLLRSCAVSAEDLTFLSDLIKLAGMAYGRANANLESPDDNWEMAFKEALLRYGTCVLGAFLGSIPFTCVRACSRAITVIPTVFIITGCQFPRHTVYKVRRCVVDLSPTTTIITTAATLIPNRWCKRPPSSSPRLPAAAAPVHGPAAELILDIAGQADMATISNLMATCQTMNCIISSYKQSLLAEKISQHYGSLSRPSFGSAVFLTAAPVGQRFTLPPNSFALMRELDRRDRRIEELFIDTSPNIHSRTRALAPMRAHTTSTLESTWADKRRGVM</sequence>
<accession>A0AAN6S7W8</accession>
<comment type="caution">
    <text evidence="2">The sequence shown here is derived from an EMBL/GenBank/DDBJ whole genome shotgun (WGS) entry which is preliminary data.</text>
</comment>
<organism evidence="2 3">
    <name type="scientific">Diplogelasinospora grovesii</name>
    <dbReference type="NCBI Taxonomy" id="303347"/>
    <lineage>
        <taxon>Eukaryota</taxon>
        <taxon>Fungi</taxon>
        <taxon>Dikarya</taxon>
        <taxon>Ascomycota</taxon>
        <taxon>Pezizomycotina</taxon>
        <taxon>Sordariomycetes</taxon>
        <taxon>Sordariomycetidae</taxon>
        <taxon>Sordariales</taxon>
        <taxon>Diplogelasinosporaceae</taxon>
        <taxon>Diplogelasinospora</taxon>
    </lineage>
</organism>
<name>A0AAN6S7W8_9PEZI</name>
<reference evidence="3" key="1">
    <citation type="journal article" date="2023" name="Mol. Phylogenet. Evol.">
        <title>Genome-scale phylogeny and comparative genomics of the fungal order Sordariales.</title>
        <authorList>
            <person name="Hensen N."/>
            <person name="Bonometti L."/>
            <person name="Westerberg I."/>
            <person name="Brannstrom I.O."/>
            <person name="Guillou S."/>
            <person name="Cros-Aarteil S."/>
            <person name="Calhoun S."/>
            <person name="Haridas S."/>
            <person name="Kuo A."/>
            <person name="Mondo S."/>
            <person name="Pangilinan J."/>
            <person name="Riley R."/>
            <person name="LaButti K."/>
            <person name="Andreopoulos B."/>
            <person name="Lipzen A."/>
            <person name="Chen C."/>
            <person name="Yan M."/>
            <person name="Daum C."/>
            <person name="Ng V."/>
            <person name="Clum A."/>
            <person name="Steindorff A."/>
            <person name="Ohm R.A."/>
            <person name="Martin F."/>
            <person name="Silar P."/>
            <person name="Natvig D.O."/>
            <person name="Lalanne C."/>
            <person name="Gautier V."/>
            <person name="Ament-Velasquez S.L."/>
            <person name="Kruys A."/>
            <person name="Hutchinson M.I."/>
            <person name="Powell A.J."/>
            <person name="Barry K."/>
            <person name="Miller A.N."/>
            <person name="Grigoriev I.V."/>
            <person name="Debuchy R."/>
            <person name="Gladieux P."/>
            <person name="Hiltunen Thoren M."/>
            <person name="Johannesson H."/>
        </authorList>
    </citation>
    <scope>NUCLEOTIDE SEQUENCE [LARGE SCALE GENOMIC DNA]</scope>
    <source>
        <strain evidence="3">CBS 340.73</strain>
    </source>
</reference>
<feature type="compositionally biased region" description="Polar residues" evidence="1">
    <location>
        <begin position="245"/>
        <end position="255"/>
    </location>
</feature>
<feature type="region of interest" description="Disordered" evidence="1">
    <location>
        <begin position="709"/>
        <end position="742"/>
    </location>
</feature>
<dbReference type="EMBL" id="MU853764">
    <property type="protein sequence ID" value="KAK3943730.1"/>
    <property type="molecule type" value="Genomic_DNA"/>
</dbReference>
<evidence type="ECO:0000256" key="1">
    <source>
        <dbReference type="SAM" id="MobiDB-lite"/>
    </source>
</evidence>
<protein>
    <submittedName>
        <fullName evidence="2">Uncharacterized protein</fullName>
    </submittedName>
</protein>
<evidence type="ECO:0000313" key="2">
    <source>
        <dbReference type="EMBL" id="KAK3943730.1"/>
    </source>
</evidence>
<dbReference type="AlphaFoldDB" id="A0AAN6S7W8"/>
<evidence type="ECO:0000313" key="3">
    <source>
        <dbReference type="Proteomes" id="UP001303473"/>
    </source>
</evidence>